<dbReference type="PANTHER" id="PTHR10556:SF28">
    <property type="entry name" value="VERY-LONG-CHAIN ENOYL-COA REDUCTASE"/>
    <property type="match status" value="1"/>
</dbReference>
<feature type="chain" id="PRO_5008900112" evidence="11">
    <location>
        <begin position="19"/>
        <end position="317"/>
    </location>
</feature>
<dbReference type="SUPFAM" id="SSF54236">
    <property type="entry name" value="Ubiquitin-like"/>
    <property type="match status" value="1"/>
</dbReference>
<feature type="signal peptide" evidence="11">
    <location>
        <begin position="1"/>
        <end position="18"/>
    </location>
</feature>
<keyword evidence="9 10" id="KW-0472">Membrane</keyword>
<dbReference type="InterPro" id="IPR001104">
    <property type="entry name" value="3-oxo-5_a-steroid_4-DH_C"/>
</dbReference>
<dbReference type="EMBL" id="GDJX01015577">
    <property type="protein sequence ID" value="JAT52359.1"/>
    <property type="molecule type" value="Transcribed_RNA"/>
</dbReference>
<evidence type="ECO:0000256" key="5">
    <source>
        <dbReference type="ARBA" id="ARBA00022857"/>
    </source>
</evidence>
<evidence type="ECO:0000256" key="4">
    <source>
        <dbReference type="ARBA" id="ARBA00022692"/>
    </source>
</evidence>
<feature type="transmembrane region" description="Helical" evidence="10">
    <location>
        <begin position="273"/>
        <end position="292"/>
    </location>
</feature>
<reference evidence="13" key="1">
    <citation type="submission" date="2015-07" db="EMBL/GenBank/DDBJ databases">
        <title>Transcriptome Assembly of Anthurium amnicola.</title>
        <authorList>
            <person name="Suzuki J."/>
        </authorList>
    </citation>
    <scope>NUCLEOTIDE SEQUENCE</scope>
</reference>
<evidence type="ECO:0000256" key="10">
    <source>
        <dbReference type="SAM" id="Phobius"/>
    </source>
</evidence>
<evidence type="ECO:0000259" key="12">
    <source>
        <dbReference type="PROSITE" id="PS50053"/>
    </source>
</evidence>
<evidence type="ECO:0000256" key="3">
    <source>
        <dbReference type="ARBA" id="ARBA00022516"/>
    </source>
</evidence>
<dbReference type="PROSITE" id="PS50244">
    <property type="entry name" value="S5A_REDUCTASE"/>
    <property type="match status" value="1"/>
</dbReference>
<evidence type="ECO:0000256" key="1">
    <source>
        <dbReference type="ARBA" id="ARBA00004477"/>
    </source>
</evidence>
<evidence type="ECO:0000256" key="8">
    <source>
        <dbReference type="ARBA" id="ARBA00023098"/>
    </source>
</evidence>
<evidence type="ECO:0000256" key="11">
    <source>
        <dbReference type="SAM" id="SignalP"/>
    </source>
</evidence>
<dbReference type="InterPro" id="IPR000626">
    <property type="entry name" value="Ubiquitin-like_dom"/>
</dbReference>
<dbReference type="Gene3D" id="1.20.120.1630">
    <property type="match status" value="1"/>
</dbReference>
<keyword evidence="11" id="KW-0732">Signal</keyword>
<dbReference type="AlphaFoldDB" id="A0A1D1YCK2"/>
<feature type="transmembrane region" description="Helical" evidence="10">
    <location>
        <begin position="247"/>
        <end position="267"/>
    </location>
</feature>
<evidence type="ECO:0000313" key="13">
    <source>
        <dbReference type="EMBL" id="JAT52359.1"/>
    </source>
</evidence>
<dbReference type="InterPro" id="IPR029071">
    <property type="entry name" value="Ubiquitin-like_domsf"/>
</dbReference>
<feature type="domain" description="Ubiquitin-like" evidence="12">
    <location>
        <begin position="19"/>
        <end position="90"/>
    </location>
</feature>
<feature type="non-terminal residue" evidence="13">
    <location>
        <position position="1"/>
    </location>
</feature>
<evidence type="ECO:0000256" key="9">
    <source>
        <dbReference type="ARBA" id="ARBA00023136"/>
    </source>
</evidence>
<dbReference type="Pfam" id="PF02544">
    <property type="entry name" value="Steroid_dh"/>
    <property type="match status" value="1"/>
</dbReference>
<keyword evidence="7" id="KW-0560">Oxidoreductase</keyword>
<comment type="subcellular location">
    <subcellularLocation>
        <location evidence="1">Endoplasmic reticulum membrane</location>
        <topology evidence="1">Multi-pass membrane protein</topology>
    </subcellularLocation>
</comment>
<keyword evidence="8" id="KW-0443">Lipid metabolism</keyword>
<dbReference type="GO" id="GO:0016627">
    <property type="term" value="F:oxidoreductase activity, acting on the CH-CH group of donors"/>
    <property type="evidence" value="ECO:0007669"/>
    <property type="project" value="InterPro"/>
</dbReference>
<accession>A0A1D1YCK2</accession>
<dbReference type="PANTHER" id="PTHR10556">
    <property type="entry name" value="3-OXO-5-ALPHA-STEROID 4-DEHYDROGENASE"/>
    <property type="match status" value="1"/>
</dbReference>
<keyword evidence="3" id="KW-0444">Lipid biosynthesis</keyword>
<evidence type="ECO:0000256" key="7">
    <source>
        <dbReference type="ARBA" id="ARBA00023002"/>
    </source>
</evidence>
<gene>
    <name evidence="13" type="primary">SPBC646.07c_0</name>
    <name evidence="13" type="ORF">g.23376</name>
</gene>
<keyword evidence="5" id="KW-0521">NADP</keyword>
<dbReference type="GO" id="GO:0005789">
    <property type="term" value="C:endoplasmic reticulum membrane"/>
    <property type="evidence" value="ECO:0007669"/>
    <property type="project" value="UniProtKB-SubCell"/>
</dbReference>
<dbReference type="Gene3D" id="3.10.20.90">
    <property type="entry name" value="Phosphatidylinositol 3-kinase Catalytic Subunit, Chain A, domain 1"/>
    <property type="match status" value="1"/>
</dbReference>
<sequence>ISSFLILILILFPSLLYNMQINIVSRSGKSQKFPLTIDIPADATVDQLKQAIYKEVPKYYPDRQRLAINQLVLQEGKLLKDYDIKEGDSISFKDLGPQISWRTVFLIEYFGPILIHPLFYYFKSQIYGEEFEHSKMQAIAYYIIMTHFIKREIETLFVHRFSHSTMPFFNVFKNSFHYHALSGINLAYWVYGPWNASGKHGSEREEWMIWACVGVFAWAQISNFYTHIILRNLRPPGTRVRKIPYGYGFNLVSCPNYLFETIVWLIVSILTKSIAAWLFLVVGGTQMFLWAIKKHKSYRKEFKDYPKNRKAMFPFIA</sequence>
<protein>
    <submittedName>
        <fullName evidence="13">Putative enoyl reductase C646.07c</fullName>
    </submittedName>
</protein>
<evidence type="ECO:0000256" key="2">
    <source>
        <dbReference type="ARBA" id="ARBA00007742"/>
    </source>
</evidence>
<dbReference type="Pfam" id="PF00240">
    <property type="entry name" value="ubiquitin"/>
    <property type="match status" value="1"/>
</dbReference>
<proteinExistence type="inferred from homology"/>
<dbReference type="CDD" id="cd01801">
    <property type="entry name" value="Ubl_TECR_like"/>
    <property type="match status" value="1"/>
</dbReference>
<dbReference type="InterPro" id="IPR039357">
    <property type="entry name" value="SRD5A/TECR"/>
</dbReference>
<keyword evidence="6 10" id="KW-1133">Transmembrane helix</keyword>
<dbReference type="GO" id="GO:0042761">
    <property type="term" value="P:very long-chain fatty acid biosynthetic process"/>
    <property type="evidence" value="ECO:0007669"/>
    <property type="project" value="TreeGrafter"/>
</dbReference>
<keyword evidence="4 10" id="KW-0812">Transmembrane</keyword>
<dbReference type="SMART" id="SM00213">
    <property type="entry name" value="UBQ"/>
    <property type="match status" value="1"/>
</dbReference>
<evidence type="ECO:0000256" key="6">
    <source>
        <dbReference type="ARBA" id="ARBA00022989"/>
    </source>
</evidence>
<name>A0A1D1YCK2_9ARAE</name>
<comment type="similarity">
    <text evidence="2">Belongs to the steroid 5-alpha reductase family.</text>
</comment>
<dbReference type="PROSITE" id="PS50053">
    <property type="entry name" value="UBIQUITIN_2"/>
    <property type="match status" value="1"/>
</dbReference>
<organism evidence="13">
    <name type="scientific">Anthurium amnicola</name>
    <dbReference type="NCBI Taxonomy" id="1678845"/>
    <lineage>
        <taxon>Eukaryota</taxon>
        <taxon>Viridiplantae</taxon>
        <taxon>Streptophyta</taxon>
        <taxon>Embryophyta</taxon>
        <taxon>Tracheophyta</taxon>
        <taxon>Spermatophyta</taxon>
        <taxon>Magnoliopsida</taxon>
        <taxon>Liliopsida</taxon>
        <taxon>Araceae</taxon>
        <taxon>Pothoideae</taxon>
        <taxon>Potheae</taxon>
        <taxon>Anthurium</taxon>
    </lineage>
</organism>
<feature type="transmembrane region" description="Helical" evidence="10">
    <location>
        <begin position="207"/>
        <end position="226"/>
    </location>
</feature>